<reference evidence="5 6" key="1">
    <citation type="submission" date="2021-07" db="EMBL/GenBank/DDBJ databases">
        <title>Paenibacillus radiodurans sp. nov., isolated from the southeastern edge of Tengger Desert.</title>
        <authorList>
            <person name="Zhang G."/>
        </authorList>
    </citation>
    <scope>NUCLEOTIDE SEQUENCE [LARGE SCALE GENOMIC DNA]</scope>
    <source>
        <strain evidence="5 6">DT7-4</strain>
    </source>
</reference>
<dbReference type="RefSeq" id="WP_219873286.1">
    <property type="nucleotide sequence ID" value="NZ_JAHZIJ010000010.1"/>
</dbReference>
<keyword evidence="6" id="KW-1185">Reference proteome</keyword>
<dbReference type="PROSITE" id="PS00211">
    <property type="entry name" value="ABC_TRANSPORTER_1"/>
    <property type="match status" value="1"/>
</dbReference>
<evidence type="ECO:0000259" key="4">
    <source>
        <dbReference type="PROSITE" id="PS50893"/>
    </source>
</evidence>
<dbReference type="InterPro" id="IPR050166">
    <property type="entry name" value="ABC_transporter_ATP-bind"/>
</dbReference>
<proteinExistence type="predicted"/>
<dbReference type="InterPro" id="IPR017871">
    <property type="entry name" value="ABC_transporter-like_CS"/>
</dbReference>
<protein>
    <submittedName>
        <fullName evidence="5">ABC transporter ATP-binding protein</fullName>
    </submittedName>
</protein>
<dbReference type="EMBL" id="JAHZIJ010000010">
    <property type="protein sequence ID" value="MBW7476043.1"/>
    <property type="molecule type" value="Genomic_DNA"/>
</dbReference>
<dbReference type="PROSITE" id="PS50893">
    <property type="entry name" value="ABC_TRANSPORTER_2"/>
    <property type="match status" value="1"/>
</dbReference>
<dbReference type="Gene3D" id="3.40.50.300">
    <property type="entry name" value="P-loop containing nucleotide triphosphate hydrolases"/>
    <property type="match status" value="1"/>
</dbReference>
<dbReference type="CDD" id="cd03293">
    <property type="entry name" value="ABC_NrtD_SsuB_transporters"/>
    <property type="match status" value="1"/>
</dbReference>
<dbReference type="InterPro" id="IPR003439">
    <property type="entry name" value="ABC_transporter-like_ATP-bd"/>
</dbReference>
<gene>
    <name evidence="5" type="ORF">K0T92_14955</name>
</gene>
<evidence type="ECO:0000256" key="3">
    <source>
        <dbReference type="ARBA" id="ARBA00022840"/>
    </source>
</evidence>
<keyword evidence="1" id="KW-0813">Transport</keyword>
<sequence length="263" mass="29455">MRIDIDRVSKTYQAGTGMKITALDSISLRVDSGEFICIVGPSGCGKSTLLKLIGGIEQPDAGAVRCDDVPVGAPSTDRGFIFQDYALFPWLTVRQNIAFGLTIKGCSRQERKLRIDEYLRFMGLTGAGSLYPGQLSGGMRQRVALARALCLRPKLLLMDEPFAALDVLLRQRLQEELVRIWQTERMTYLLVTHDVEEALFLADRIVIMSPHPGRIRSILPIKLARPRRRTSAEFIHLRQHIMQLLEVGTAEAREERTAALVLP</sequence>
<dbReference type="Proteomes" id="UP000812277">
    <property type="component" value="Unassembled WGS sequence"/>
</dbReference>
<evidence type="ECO:0000256" key="1">
    <source>
        <dbReference type="ARBA" id="ARBA00022448"/>
    </source>
</evidence>
<keyword evidence="3 5" id="KW-0067">ATP-binding</keyword>
<dbReference type="PANTHER" id="PTHR42788:SF13">
    <property type="entry name" value="ALIPHATIC SULFONATES IMPORT ATP-BINDING PROTEIN SSUB"/>
    <property type="match status" value="1"/>
</dbReference>
<feature type="domain" description="ABC transporter" evidence="4">
    <location>
        <begin position="3"/>
        <end position="235"/>
    </location>
</feature>
<keyword evidence="2" id="KW-0547">Nucleotide-binding</keyword>
<organism evidence="5 6">
    <name type="scientific">Paenibacillus oenotherae</name>
    <dbReference type="NCBI Taxonomy" id="1435645"/>
    <lineage>
        <taxon>Bacteria</taxon>
        <taxon>Bacillati</taxon>
        <taxon>Bacillota</taxon>
        <taxon>Bacilli</taxon>
        <taxon>Bacillales</taxon>
        <taxon>Paenibacillaceae</taxon>
        <taxon>Paenibacillus</taxon>
    </lineage>
</organism>
<dbReference type="GO" id="GO:0005524">
    <property type="term" value="F:ATP binding"/>
    <property type="evidence" value="ECO:0007669"/>
    <property type="project" value="UniProtKB-KW"/>
</dbReference>
<dbReference type="Pfam" id="PF00005">
    <property type="entry name" value="ABC_tran"/>
    <property type="match status" value="1"/>
</dbReference>
<dbReference type="PANTHER" id="PTHR42788">
    <property type="entry name" value="TAURINE IMPORT ATP-BINDING PROTEIN-RELATED"/>
    <property type="match status" value="1"/>
</dbReference>
<dbReference type="InterPro" id="IPR027417">
    <property type="entry name" value="P-loop_NTPase"/>
</dbReference>
<comment type="caution">
    <text evidence="5">The sequence shown here is derived from an EMBL/GenBank/DDBJ whole genome shotgun (WGS) entry which is preliminary data.</text>
</comment>
<name>A0ABS7D7X0_9BACL</name>
<evidence type="ECO:0000313" key="6">
    <source>
        <dbReference type="Proteomes" id="UP000812277"/>
    </source>
</evidence>
<evidence type="ECO:0000313" key="5">
    <source>
        <dbReference type="EMBL" id="MBW7476043.1"/>
    </source>
</evidence>
<accession>A0ABS7D7X0</accession>
<dbReference type="SMART" id="SM00382">
    <property type="entry name" value="AAA"/>
    <property type="match status" value="1"/>
</dbReference>
<dbReference type="SUPFAM" id="SSF52540">
    <property type="entry name" value="P-loop containing nucleoside triphosphate hydrolases"/>
    <property type="match status" value="1"/>
</dbReference>
<evidence type="ECO:0000256" key="2">
    <source>
        <dbReference type="ARBA" id="ARBA00022741"/>
    </source>
</evidence>
<dbReference type="InterPro" id="IPR003593">
    <property type="entry name" value="AAA+_ATPase"/>
</dbReference>